<gene>
    <name evidence="1" type="ORF">L9F63_010227</name>
</gene>
<name>A0AAD8AHS9_DIPPU</name>
<reference evidence="1" key="2">
    <citation type="submission" date="2023-05" db="EMBL/GenBank/DDBJ databases">
        <authorList>
            <person name="Fouks B."/>
        </authorList>
    </citation>
    <scope>NUCLEOTIDE SEQUENCE</scope>
    <source>
        <strain evidence="1">Stay&amp;Tobe</strain>
        <tissue evidence="1">Testes</tissue>
    </source>
</reference>
<dbReference type="AlphaFoldDB" id="A0AAD8AHS9"/>
<comment type="caution">
    <text evidence="1">The sequence shown here is derived from an EMBL/GenBank/DDBJ whole genome shotgun (WGS) entry which is preliminary data.</text>
</comment>
<organism evidence="1 2">
    <name type="scientific">Diploptera punctata</name>
    <name type="common">Pacific beetle cockroach</name>
    <dbReference type="NCBI Taxonomy" id="6984"/>
    <lineage>
        <taxon>Eukaryota</taxon>
        <taxon>Metazoa</taxon>
        <taxon>Ecdysozoa</taxon>
        <taxon>Arthropoda</taxon>
        <taxon>Hexapoda</taxon>
        <taxon>Insecta</taxon>
        <taxon>Pterygota</taxon>
        <taxon>Neoptera</taxon>
        <taxon>Polyneoptera</taxon>
        <taxon>Dictyoptera</taxon>
        <taxon>Blattodea</taxon>
        <taxon>Blaberoidea</taxon>
        <taxon>Blaberidae</taxon>
        <taxon>Diplopterinae</taxon>
        <taxon>Diploptera</taxon>
    </lineage>
</organism>
<feature type="non-terminal residue" evidence="1">
    <location>
        <position position="1"/>
    </location>
</feature>
<sequence>LYYLVGIYLCNSQLLAHIWLSFQKDGLNAIISIRLLLPLMVTPYPKDVCKSFVISATTSIEGIVLSATTSTEGIVKMIYE</sequence>
<dbReference type="Proteomes" id="UP001233999">
    <property type="component" value="Unassembled WGS sequence"/>
</dbReference>
<reference evidence="1" key="1">
    <citation type="journal article" date="2023" name="IScience">
        <title>Live-bearing cockroach genome reveals convergent evolutionary mechanisms linked to viviparity in insects and beyond.</title>
        <authorList>
            <person name="Fouks B."/>
            <person name="Harrison M.C."/>
            <person name="Mikhailova A.A."/>
            <person name="Marchal E."/>
            <person name="English S."/>
            <person name="Carruthers M."/>
            <person name="Jennings E.C."/>
            <person name="Chiamaka E.L."/>
            <person name="Frigard R.A."/>
            <person name="Pippel M."/>
            <person name="Attardo G.M."/>
            <person name="Benoit J.B."/>
            <person name="Bornberg-Bauer E."/>
            <person name="Tobe S.S."/>
        </authorList>
    </citation>
    <scope>NUCLEOTIDE SEQUENCE</scope>
    <source>
        <strain evidence="1">Stay&amp;Tobe</strain>
    </source>
</reference>
<evidence type="ECO:0000313" key="2">
    <source>
        <dbReference type="Proteomes" id="UP001233999"/>
    </source>
</evidence>
<evidence type="ECO:0000313" key="1">
    <source>
        <dbReference type="EMBL" id="KAJ9599287.1"/>
    </source>
</evidence>
<feature type="non-terminal residue" evidence="1">
    <location>
        <position position="80"/>
    </location>
</feature>
<dbReference type="EMBL" id="JASPKZ010000821">
    <property type="protein sequence ID" value="KAJ9599287.1"/>
    <property type="molecule type" value="Genomic_DNA"/>
</dbReference>
<protein>
    <submittedName>
        <fullName evidence="1">Uncharacterized protein</fullName>
    </submittedName>
</protein>
<keyword evidence="2" id="KW-1185">Reference proteome</keyword>
<proteinExistence type="predicted"/>
<accession>A0AAD8AHS9</accession>